<evidence type="ECO:0000313" key="2">
    <source>
        <dbReference type="EnsemblPlants" id="HORVU.MOREX.r3.7HG0657630.1.CDS1"/>
    </source>
</evidence>
<keyword evidence="3" id="KW-1185">Reference proteome</keyword>
<dbReference type="Gramene" id="HORVU.MOREX.r2.7HG0545780.1">
    <property type="protein sequence ID" value="HORVU.MOREX.r2.7HG0545780.1.CDS.1"/>
    <property type="gene ID" value="HORVU.MOREX.r2.7HG0545780"/>
</dbReference>
<proteinExistence type="predicted"/>
<dbReference type="Gramene" id="HORVU.MOREX.r3.7HG0657630.1">
    <property type="protein sequence ID" value="HORVU.MOREX.r3.7HG0657630.1.CDS1"/>
    <property type="gene ID" value="HORVU.MOREX.r3.7HG0657630"/>
</dbReference>
<dbReference type="PANTHER" id="PTHR33127:SF24">
    <property type="entry name" value="OS08G0193000 PROTEIN"/>
    <property type="match status" value="1"/>
</dbReference>
<evidence type="ECO:0000313" key="3">
    <source>
        <dbReference type="Proteomes" id="UP000011116"/>
    </source>
</evidence>
<reference evidence="2" key="2">
    <citation type="submission" date="2020-10" db="EMBL/GenBank/DDBJ databases">
        <authorList>
            <person name="Scholz U."/>
            <person name="Mascher M."/>
            <person name="Fiebig A."/>
        </authorList>
    </citation>
    <scope>NUCLEOTIDE SEQUENCE [LARGE SCALE GENOMIC DNA]</scope>
    <source>
        <strain evidence="2">cv. Morex</strain>
    </source>
</reference>
<feature type="domain" description="KIB1-4 beta-propeller" evidence="1">
    <location>
        <begin position="110"/>
        <end position="371"/>
    </location>
</feature>
<dbReference type="EnsemblPlants" id="HORVU.MOREX.r3.7HG0657630.1">
    <property type="protein sequence ID" value="HORVU.MOREX.r3.7HG0657630.1.CDS1"/>
    <property type="gene ID" value="HORVU.MOREX.r3.7HG0657630"/>
</dbReference>
<protein>
    <recommendedName>
        <fullName evidence="1">KIB1-4 beta-propeller domain-containing protein</fullName>
    </recommendedName>
</protein>
<reference evidence="2" key="3">
    <citation type="submission" date="2022-01" db="UniProtKB">
        <authorList>
            <consortium name="EnsemblPlants"/>
        </authorList>
    </citation>
    <scope>IDENTIFICATION</scope>
    <source>
        <strain evidence="2">subsp. vulgare</strain>
    </source>
</reference>
<reference evidence="3" key="1">
    <citation type="journal article" date="2012" name="Nature">
        <title>A physical, genetic and functional sequence assembly of the barley genome.</title>
        <authorList>
            <consortium name="The International Barley Genome Sequencing Consortium"/>
            <person name="Mayer K.F."/>
            <person name="Waugh R."/>
            <person name="Brown J.W."/>
            <person name="Schulman A."/>
            <person name="Langridge P."/>
            <person name="Platzer M."/>
            <person name="Fincher G.B."/>
            <person name="Muehlbauer G.J."/>
            <person name="Sato K."/>
            <person name="Close T.J."/>
            <person name="Wise R.P."/>
            <person name="Stein N."/>
        </authorList>
    </citation>
    <scope>NUCLEOTIDE SEQUENCE [LARGE SCALE GENOMIC DNA]</scope>
    <source>
        <strain evidence="3">cv. Morex</strain>
    </source>
</reference>
<sequence>MYPCWPGLLSTNAAAADMLSRLSERINKLVCGVLPADTPVVDDGGPGSRGALISPLLFPSGRSAEQLPGCLSSPPVVALTREADGDADPERAEASLPCLAFGSEDGFKVFSFAEDRMRSGDVAMRLARGRRHVPAPRGGKVFVTDMCGRHPCHLVDAFTGERTPLPDLPIPFSEEEPMPVLGSGRSEPRYRLSTDDGFAWDWSPLGVMVARGDTAFFCGAGAGEWTPVHRSRHGSVMTVNYHGGFFFVFEFELRSLRTAVIDAQTLGRSAEIDPPPRRGEVDQAFLVTCTDGVLLLVSRDGQRSTFTHAYRAYRQRQDGPIQWEPVKNIGDRAVFVDGAHGFTVRAGGRVRRNCVYVSKTVELDDGEEPSRRGDMARVVAVSPLNDLRKMAVAEGGDELRGCKIEPVWGRSHWIVCNHGPSPSLGLSHSNPALEDCN</sequence>
<dbReference type="AlphaFoldDB" id="A0A8I6Z1X7"/>
<accession>A0A8I6Z1X7</accession>
<evidence type="ECO:0000259" key="1">
    <source>
        <dbReference type="Pfam" id="PF03478"/>
    </source>
</evidence>
<dbReference type="Pfam" id="PF03478">
    <property type="entry name" value="Beta-prop_KIB1-4"/>
    <property type="match status" value="1"/>
</dbReference>
<name>A0A8I6Z1X7_HORVV</name>
<dbReference type="InterPro" id="IPR005174">
    <property type="entry name" value="KIB1-4_b-propeller"/>
</dbReference>
<dbReference type="Proteomes" id="UP000011116">
    <property type="component" value="Chromosome 7H"/>
</dbReference>
<dbReference type="PANTHER" id="PTHR33127">
    <property type="entry name" value="TRANSMEMBRANE PROTEIN"/>
    <property type="match status" value="1"/>
</dbReference>
<organism evidence="2 3">
    <name type="scientific">Hordeum vulgare subsp. vulgare</name>
    <name type="common">Domesticated barley</name>
    <dbReference type="NCBI Taxonomy" id="112509"/>
    <lineage>
        <taxon>Eukaryota</taxon>
        <taxon>Viridiplantae</taxon>
        <taxon>Streptophyta</taxon>
        <taxon>Embryophyta</taxon>
        <taxon>Tracheophyta</taxon>
        <taxon>Spermatophyta</taxon>
        <taxon>Magnoliopsida</taxon>
        <taxon>Liliopsida</taxon>
        <taxon>Poales</taxon>
        <taxon>Poaceae</taxon>
        <taxon>BOP clade</taxon>
        <taxon>Pooideae</taxon>
        <taxon>Triticodae</taxon>
        <taxon>Triticeae</taxon>
        <taxon>Hordeinae</taxon>
        <taxon>Hordeum</taxon>
    </lineage>
</organism>